<dbReference type="GO" id="GO:0060271">
    <property type="term" value="P:cilium assembly"/>
    <property type="evidence" value="ECO:0007669"/>
    <property type="project" value="TreeGrafter"/>
</dbReference>
<feature type="compositionally biased region" description="Basic and acidic residues" evidence="7">
    <location>
        <begin position="2732"/>
        <end position="2751"/>
    </location>
</feature>
<evidence type="ECO:0000256" key="3">
    <source>
        <dbReference type="ARBA" id="ARBA00022490"/>
    </source>
</evidence>
<feature type="region of interest" description="Disordered" evidence="7">
    <location>
        <begin position="2048"/>
        <end position="2087"/>
    </location>
</feature>
<keyword evidence="3" id="KW-0963">Cytoplasm</keyword>
<dbReference type="EMBL" id="JADGJD010000212">
    <property type="protein sequence ID" value="KAJ3053387.1"/>
    <property type="molecule type" value="Genomic_DNA"/>
</dbReference>
<name>A0AAD5SM03_9FUNG</name>
<feature type="region of interest" description="Disordered" evidence="7">
    <location>
        <begin position="2705"/>
        <end position="2751"/>
    </location>
</feature>
<feature type="region of interest" description="Disordered" evidence="7">
    <location>
        <begin position="1924"/>
        <end position="2024"/>
    </location>
</feature>
<keyword evidence="10" id="KW-1185">Reference proteome</keyword>
<keyword evidence="5" id="KW-0966">Cell projection</keyword>
<evidence type="ECO:0000256" key="4">
    <source>
        <dbReference type="ARBA" id="ARBA00023069"/>
    </source>
</evidence>
<feature type="compositionally biased region" description="Acidic residues" evidence="7">
    <location>
        <begin position="386"/>
        <end position="398"/>
    </location>
</feature>
<protein>
    <recommendedName>
        <fullName evidence="8">HYDIN/VesB/CFA65-like Ig-like domain-containing protein</fullName>
    </recommendedName>
</protein>
<evidence type="ECO:0000256" key="2">
    <source>
        <dbReference type="ARBA" id="ARBA00004496"/>
    </source>
</evidence>
<dbReference type="Gene3D" id="2.60.40.10">
    <property type="entry name" value="Immunoglobulins"/>
    <property type="match status" value="10"/>
</dbReference>
<accession>A0AAD5SM03</accession>
<dbReference type="Pfam" id="PF22544">
    <property type="entry name" value="HYDIN_VesB_CFA65-like_Ig"/>
    <property type="match status" value="2"/>
</dbReference>
<feature type="compositionally biased region" description="Polar residues" evidence="7">
    <location>
        <begin position="2053"/>
        <end position="2067"/>
    </location>
</feature>
<evidence type="ECO:0000256" key="1">
    <source>
        <dbReference type="ARBA" id="ARBA00004138"/>
    </source>
</evidence>
<proteinExistence type="predicted"/>
<reference evidence="9" key="1">
    <citation type="submission" date="2020-05" db="EMBL/GenBank/DDBJ databases">
        <title>Phylogenomic resolution of chytrid fungi.</title>
        <authorList>
            <person name="Stajich J.E."/>
            <person name="Amses K."/>
            <person name="Simmons R."/>
            <person name="Seto K."/>
            <person name="Myers J."/>
            <person name="Bonds A."/>
            <person name="Quandt C.A."/>
            <person name="Barry K."/>
            <person name="Liu P."/>
            <person name="Grigoriev I."/>
            <person name="Longcore J.E."/>
            <person name="James T.Y."/>
        </authorList>
    </citation>
    <scope>NUCLEOTIDE SEQUENCE</scope>
    <source>
        <strain evidence="9">JEL0318</strain>
    </source>
</reference>
<dbReference type="InterPro" id="IPR013783">
    <property type="entry name" value="Ig-like_fold"/>
</dbReference>
<feature type="coiled-coil region" evidence="6">
    <location>
        <begin position="3396"/>
        <end position="3423"/>
    </location>
</feature>
<dbReference type="PANTHER" id="PTHR45912">
    <property type="entry name" value="CILIA- AND FLAGELLA-ASSOCIATED PROTEIN 47"/>
    <property type="match status" value="1"/>
</dbReference>
<gene>
    <name evidence="9" type="ORF">HK097_004394</name>
</gene>
<evidence type="ECO:0000313" key="10">
    <source>
        <dbReference type="Proteomes" id="UP001212841"/>
    </source>
</evidence>
<dbReference type="InterPro" id="IPR053879">
    <property type="entry name" value="HYDIN_VesB_CFA65-like_Ig"/>
</dbReference>
<comment type="subcellular location">
    <subcellularLocation>
        <location evidence="1">Cell projection</location>
        <location evidence="1">Cilium</location>
    </subcellularLocation>
    <subcellularLocation>
        <location evidence="2">Cytoplasm</location>
    </subcellularLocation>
</comment>
<feature type="domain" description="HYDIN/VesB/CFA65-like Ig-like" evidence="8">
    <location>
        <begin position="2320"/>
        <end position="2430"/>
    </location>
</feature>
<evidence type="ECO:0000259" key="8">
    <source>
        <dbReference type="Pfam" id="PF22544"/>
    </source>
</evidence>
<evidence type="ECO:0000313" key="9">
    <source>
        <dbReference type="EMBL" id="KAJ3053387.1"/>
    </source>
</evidence>
<evidence type="ECO:0000256" key="7">
    <source>
        <dbReference type="SAM" id="MobiDB-lite"/>
    </source>
</evidence>
<dbReference type="PANTHER" id="PTHR45912:SF3">
    <property type="entry name" value="CILIA- AND FLAGELLA-ASSOCIATED PROTEIN 47"/>
    <property type="match status" value="1"/>
</dbReference>
<comment type="caution">
    <text evidence="9">The sequence shown here is derived from an EMBL/GenBank/DDBJ whole genome shotgun (WGS) entry which is preliminary data.</text>
</comment>
<evidence type="ECO:0000256" key="6">
    <source>
        <dbReference type="SAM" id="Coils"/>
    </source>
</evidence>
<feature type="domain" description="HYDIN/VesB/CFA65-like Ig-like" evidence="8">
    <location>
        <begin position="1630"/>
        <end position="1713"/>
    </location>
</feature>
<dbReference type="GO" id="GO:0005737">
    <property type="term" value="C:cytoplasm"/>
    <property type="evidence" value="ECO:0007669"/>
    <property type="project" value="UniProtKB-SubCell"/>
</dbReference>
<feature type="region of interest" description="Disordered" evidence="7">
    <location>
        <begin position="384"/>
        <end position="408"/>
    </location>
</feature>
<dbReference type="Proteomes" id="UP001212841">
    <property type="component" value="Unassembled WGS sequence"/>
</dbReference>
<sequence>MVPYFGRTASVKPQPLGMTTQGVRFYPADPKIPIDQSGRNILSGYDNAGQPFYVPRGCTLPPPAGFTPDGIAYYDIPSLLHQRGVMVVPTPISARKDWPLFTDEEEEELEEMGGLQSSTSSRASLVNIARASTAAKKKGHAIDQAALTAQLVESLGVSQPGLKQHFLQMTGHEVGIIHRVAEFDKLRRLATMEEVEDEAGGVGVEEPEDIVAFLRDSEDLAYLRPSTMRVQMDPPWLAFQSVHAPLTKPVMLRYRAGRGDRTERDFFLSVQPPDVFSIRTKDNAQTFHLKLQGEGTVDISVTYYPSAMKSDMVEGSVNLIDESGKKLAVCGIHAIRQSFVKASPAFIDAGWMLPERRKECLLKIENVSSGTAVVSLSFQSEQVQAEIEESPGEGEEGEEGRKEAAEVGKAKHPAFILPTRQVRLQAHEHKTVAVYFEPATLGRFSDVIEINGPGGELIKVNISGIAGIPIAVYPENEENSKVGAAELTRERSEFMRKFTRAAEGKEKEAGGGGKVHVALTTEDTAILKNMMSATSDQESRKQAHTMEFGICIAGPEPHDRMRCLTLMNLGDTPITVGLYPHSPALRCPYLVRIAPRMANSVEVYFTVTDNSPITQGNFKTAIEVICPEFQNIPLTVRAYVGYPLFFPTWDFAFLKPCRLGHETNLTMPLVNDSHYQLSVVAQGLEKAVTAPTTSQASYFGTSLSTDSAEPTQVLPFSTLPVTFQFHGRQRGPFLHALSFLITKPFNISLPAAFGGRTLHLVGICIEPYPHRPGEMPDKNGIDFLRMWMSHPKRIVDEYPTPEERARRFDIVPRALDARPYAGGVEPELSYVKDPIVFRSSAAKTPVGQIGDANMRRSQLQAAQIRNNGGRLQTAQLFGSTSFSVDPRSKPVQANDTENVDVIYLPQLDSNDLIATYGFVIGLLDHDHTFCTAQVIAKQPFDFLVYPPPIREQTVVLDFGKTELSTHHLEINVKHLLLCNTYSTSYSWNIKFVSSKTKYTAFDAGMIMGELHPYETFAVPFRFHGDTSGAFESMAELYIKETLDRLAKPAKVVTVILRGQTINTSLAGIPDSLDFASTVVFETKRKSFMIGNNGSTEAQVTLLARPPFYVMPKSFQLGPKGQQEVQVTYNPTESRTSSIRLLVFSNHKLYLVLLNGTGGTAELICEKYEKKDVDFGYQAEGTVGWLSVYLTNKGTLPLTLKAITAESAELLKIEFVGITSTVPYEGNQLTGERAGASVSVRRDFWSILRRKFQVFSVLKQLVSHAGGARKAKTKQRRQIGAFEEIGTQIRILPAAPTVISTLGGANVVSISQPPQVMDPTLPHIVPQLRPFYSYHFRLGYVAKYQSKKDTPVFFHYMPITTEEDAASLNLLKHMSINVVGHVYRQLELFPPFYDFGLAPAEQYAALDARRRGVGRYGAGALYQMADTYGVVREGQTDSEAVMQLEVLNMSMEGQNLTLQHISPEFSTLGRTWHLQPGAKLTIPVEFHPPKEQIQYHGEARFVHKYGSTTIKLAGTGASADLSCDEEIDFGSIKVGAEDVRMLKMHNRGLLDCRYFLEIVQSGTDFSLLEGEDEPFEREGIIESGGVETVEIQCNCTNVIEKPPRIVIRWLRVPRGAWEEITIPLLVQVGMPIFKMQNMELDFRTTYINVNKTIEFTVTNDGNATCAWEAQPESELLIVEPDNGSLQPGETAWIEVTFSPQMIEPLSSAIQFFTDAGLKTLMCYGIVGIPYLEIAQEQLDIDFGIIAINKTHSRVIEFHNTGQRPIEFEVTITDVLHDGVPMPPEDFDIFFVKPTNGVIDPLSTLNVEMQAVPREYSSIYIAEWMVRTRDGEQLRGRLSATGGKAIIKIAPPAISAQEALSRKPATAEISLQTPPSRQRPTTAQVELGPNTMESAKQAFATHVENLQEVLAGLRAAEMDMAAEREAERILTPRPPTVGTPAGSRPGSARRKRDLAEEEEKRRQGLKVFDGSDLRLRSRRGRRARTADTEEGGEAKEMYDQFENSKMRASTSARRKRTPASPLDVEDSSAVQYMDELSHLESELEMAIGLRESKPPSATTTPEGRSTSSGLGRYQPGTPRSRKMSERRDRSAAIRNMLTAYAEGQGDSTDQLAGEGAGGLAKPLEDIIGKAQGMIDDAELIDDPEVQRTLLTAINEKILESTRGVIKAVRDQLSNEWIGNREFLSSAIRRLQHSTNVMEAIRQTPLEKEQGENDYNLGLLRAGDKSNSILLFNLPNVGNLAFDFHLERQDAERILPPGFDPANSSDELFTLDPNAGTIAPRESVNISATFQARTVGTYQQTYNLISSGEVVLTFTVSARVGSPNLMVNPKILEFGLVGRNKSDTRPIIIANVGTYVDTFRIEAITADAGLAKGDLEEKDDSPLPFVIDKHKGEVEPGGSMPLQVTFSPTQEGNFNQKYKVVWSKEPLLLEVKGTGGGWRIKAAFLEERDVSFGGLDWGICVVGCTYEKTFQLKNVGNIEGSVDLLHGNNSFRFDVLRDSEGLIRVPPGESVNVKAIFWPSATETIKEGVQIRLPEQGLLLVPLKATTGICEWSVDGKVDLLNMPVLDIQNRQIKVTNSGSLDIPLDLRIDPLEMAAEINVRALGWKEGEPVKPGQTVTVDVTVSPTHPMLYDGKFTVTTNLGKGPVVQEYPINFRAYKEQLALDDDKEASVGRIMYGETASVERHLTNYGSTQIKYRLRIEVIPQEGGAEMIPTPSGEIAAEKAPAKKGKKGKGAKGEPAAKAEAPRSADKKKTWDELSTPWKVIGAAEGLLKGNDTAAIQAVFETLEEDEGQWHEARLIVETMTDETSGKWTELSTVKLVGAGGRPRLEINPSDIDFKDAAVGTRLVREIILRNDGTAALKYEIVPDWDWSSCFTFPSDFALEGKIDVDEFLRARLIFSPDQMVDYETEIQIKTQLETKKIRARGQGAEYKILAGGLPEHINFAQVLVGDVEQKKITIMNDCTYALNILCDVLLADPSSADPSAQIDKADVFQVIPDQLKLEENPKAVSSNADRSTAPLTLRLQAPLPVGQDGILDTTELAALLAATTQRSFLRLRVTGGAMHAVPVLYQWVVKHLVALVAGVKPTEGTILESDKLKTLDFGEARMDEGAIQSFVIHNPNNFKINFTAAVTDDHFMITPATGTISPKGFRELNCELKPLATSEEEEVENVEAVPQSESYTANVEIMTNVESVGMLSIDCLGTLVDEPLPLSFPEPVQFGSVRTGKEKSATLTFRNPVRRPLNWKIIVAPEFADVFRVDGPTEGTSRPRAQTTLNFTFNPSLASDYTSAVYLETTEGNYTLSATGTGVDTTVTLSNTHTDFGVVGMGNPEFREIEVKNPTSLPIRLGARTTSDAFSTDVKELFIPPGESRTIRVYFDPQGMSERQKGQIAFFNMDDLSEDDEEQEMEAIQQEIAEGERTAAAIMEAEGVPKEEASGVEGPTEGRIPTPPTRVTTAGSRPITAVAKISGDSLVPKPKARVGSPRTRKITGREPKIVTSIDLEGVGGEFGFTAGVADDSGAVPPGASIEGRPGTAVASTIKLNFPKVGEDARVRKHFEVENCGDTMIELGVFDKFGNAVSDDVGGESDQGGVGWKVTPTRIEIKPKTRQRFTVVVKGQKAGDDAFGLKLRTLTLATQKTIPIEITTKTVSAMESLSASLQAFARSDDSIEASLSYKTQEEIRYSGDTGIWKLLLPVLRIKPGVPSDEIKSEIKIPMVEPIVEEPDIAPFVVRPPAIPRDLPPRAKKWYMNRVSMALDQGGKIQPGEDTPDLQRRQQAAKFVQPVEKRINLERGARRP</sequence>
<feature type="compositionally biased region" description="Basic and acidic residues" evidence="7">
    <location>
        <begin position="1982"/>
        <end position="2003"/>
    </location>
</feature>
<evidence type="ECO:0000256" key="5">
    <source>
        <dbReference type="ARBA" id="ARBA00023273"/>
    </source>
</evidence>
<keyword evidence="4" id="KW-0969">Cilium</keyword>
<feature type="compositionally biased region" description="Basic and acidic residues" evidence="7">
    <location>
        <begin position="399"/>
        <end position="408"/>
    </location>
</feature>
<keyword evidence="6" id="KW-0175">Coiled coil</keyword>
<feature type="region of interest" description="Disordered" evidence="7">
    <location>
        <begin position="3427"/>
        <end position="3452"/>
    </location>
</feature>
<dbReference type="GO" id="GO:0005929">
    <property type="term" value="C:cilium"/>
    <property type="evidence" value="ECO:0007669"/>
    <property type="project" value="UniProtKB-SubCell"/>
</dbReference>
<organism evidence="9 10">
    <name type="scientific">Rhizophlyctis rosea</name>
    <dbReference type="NCBI Taxonomy" id="64517"/>
    <lineage>
        <taxon>Eukaryota</taxon>
        <taxon>Fungi</taxon>
        <taxon>Fungi incertae sedis</taxon>
        <taxon>Chytridiomycota</taxon>
        <taxon>Chytridiomycota incertae sedis</taxon>
        <taxon>Chytridiomycetes</taxon>
        <taxon>Rhizophlyctidales</taxon>
        <taxon>Rhizophlyctidaceae</taxon>
        <taxon>Rhizophlyctis</taxon>
    </lineage>
</organism>